<accession>A0A0C9W7R9</accession>
<evidence type="ECO:0000313" key="2">
    <source>
        <dbReference type="Proteomes" id="UP000053820"/>
    </source>
</evidence>
<sequence length="62" mass="7186">MYHYDSLTGDELIRCTLQPWLVVHPTITYHRRNKVQVIEVSNRDGISQSCIHRDTVTLTSST</sequence>
<dbReference type="Proteomes" id="UP000053820">
    <property type="component" value="Unassembled WGS sequence"/>
</dbReference>
<proteinExistence type="predicted"/>
<organism evidence="1 2">
    <name type="scientific">Hydnomerulius pinastri MD-312</name>
    <dbReference type="NCBI Taxonomy" id="994086"/>
    <lineage>
        <taxon>Eukaryota</taxon>
        <taxon>Fungi</taxon>
        <taxon>Dikarya</taxon>
        <taxon>Basidiomycota</taxon>
        <taxon>Agaricomycotina</taxon>
        <taxon>Agaricomycetes</taxon>
        <taxon>Agaricomycetidae</taxon>
        <taxon>Boletales</taxon>
        <taxon>Boletales incertae sedis</taxon>
        <taxon>Leucogyrophana</taxon>
    </lineage>
</organism>
<gene>
    <name evidence="1" type="ORF">HYDPIDRAFT_113309</name>
</gene>
<keyword evidence="2" id="KW-1185">Reference proteome</keyword>
<reference evidence="1 2" key="1">
    <citation type="submission" date="2014-04" db="EMBL/GenBank/DDBJ databases">
        <title>Evolutionary Origins and Diversification of the Mycorrhizal Mutualists.</title>
        <authorList>
            <consortium name="DOE Joint Genome Institute"/>
            <consortium name="Mycorrhizal Genomics Consortium"/>
            <person name="Kohler A."/>
            <person name="Kuo A."/>
            <person name="Nagy L.G."/>
            <person name="Floudas D."/>
            <person name="Copeland A."/>
            <person name="Barry K.W."/>
            <person name="Cichocki N."/>
            <person name="Veneault-Fourrey C."/>
            <person name="LaButti K."/>
            <person name="Lindquist E.A."/>
            <person name="Lipzen A."/>
            <person name="Lundell T."/>
            <person name="Morin E."/>
            <person name="Murat C."/>
            <person name="Riley R."/>
            <person name="Ohm R."/>
            <person name="Sun H."/>
            <person name="Tunlid A."/>
            <person name="Henrissat B."/>
            <person name="Grigoriev I.V."/>
            <person name="Hibbett D.S."/>
            <person name="Martin F."/>
        </authorList>
    </citation>
    <scope>NUCLEOTIDE SEQUENCE [LARGE SCALE GENOMIC DNA]</scope>
    <source>
        <strain evidence="1 2">MD-312</strain>
    </source>
</reference>
<evidence type="ECO:0000313" key="1">
    <source>
        <dbReference type="EMBL" id="KIJ63328.1"/>
    </source>
</evidence>
<dbReference type="EMBL" id="KN839851">
    <property type="protein sequence ID" value="KIJ63328.1"/>
    <property type="molecule type" value="Genomic_DNA"/>
</dbReference>
<protein>
    <submittedName>
        <fullName evidence="1">Unplaced genomic scaffold scaffold_17, whole genome shotgun sequence</fullName>
    </submittedName>
</protein>
<dbReference type="AlphaFoldDB" id="A0A0C9W7R9"/>
<name>A0A0C9W7R9_9AGAM</name>
<dbReference type="HOGENOM" id="CLU_2904461_0_0_1"/>